<reference evidence="2 3" key="1">
    <citation type="submission" date="2019-02" db="EMBL/GenBank/DDBJ databases">
        <title>Deep-cultivation of Planctomycetes and their phenomic and genomic characterization uncovers novel biology.</title>
        <authorList>
            <person name="Wiegand S."/>
            <person name="Jogler M."/>
            <person name="Boedeker C."/>
            <person name="Pinto D."/>
            <person name="Vollmers J."/>
            <person name="Rivas-Marin E."/>
            <person name="Kohn T."/>
            <person name="Peeters S.H."/>
            <person name="Heuer A."/>
            <person name="Rast P."/>
            <person name="Oberbeckmann S."/>
            <person name="Bunk B."/>
            <person name="Jeske O."/>
            <person name="Meyerdierks A."/>
            <person name="Storesund J.E."/>
            <person name="Kallscheuer N."/>
            <person name="Luecker S."/>
            <person name="Lage O.M."/>
            <person name="Pohl T."/>
            <person name="Merkel B.J."/>
            <person name="Hornburger P."/>
            <person name="Mueller R.-W."/>
            <person name="Bruemmer F."/>
            <person name="Labrenz M."/>
            <person name="Spormann A.M."/>
            <person name="Op Den Camp H."/>
            <person name="Overmann J."/>
            <person name="Amann R."/>
            <person name="Jetten M.S.M."/>
            <person name="Mascher T."/>
            <person name="Medema M.H."/>
            <person name="Devos D.P."/>
            <person name="Kaster A.-K."/>
            <person name="Ovreas L."/>
            <person name="Rohde M."/>
            <person name="Galperin M.Y."/>
            <person name="Jogler C."/>
        </authorList>
    </citation>
    <scope>NUCLEOTIDE SEQUENCE [LARGE SCALE GENOMIC DNA]</scope>
    <source>
        <strain evidence="2 3">Pla111</strain>
    </source>
</reference>
<dbReference type="EMBL" id="SJPH01000006">
    <property type="protein sequence ID" value="TWT42667.1"/>
    <property type="molecule type" value="Genomic_DNA"/>
</dbReference>
<accession>A0A5C5VX23</accession>
<name>A0A5C5VX23_9BACT</name>
<evidence type="ECO:0000313" key="2">
    <source>
        <dbReference type="EMBL" id="TWT42667.1"/>
    </source>
</evidence>
<proteinExistence type="predicted"/>
<evidence type="ECO:0000313" key="3">
    <source>
        <dbReference type="Proteomes" id="UP000318995"/>
    </source>
</evidence>
<comment type="caution">
    <text evidence="2">The sequence shown here is derived from an EMBL/GenBank/DDBJ whole genome shotgun (WGS) entry which is preliminary data.</text>
</comment>
<gene>
    <name evidence="2" type="ORF">Pla111_26400</name>
</gene>
<organism evidence="2 3">
    <name type="scientific">Botrimarina hoheduenensis</name>
    <dbReference type="NCBI Taxonomy" id="2528000"/>
    <lineage>
        <taxon>Bacteria</taxon>
        <taxon>Pseudomonadati</taxon>
        <taxon>Planctomycetota</taxon>
        <taxon>Planctomycetia</taxon>
        <taxon>Pirellulales</taxon>
        <taxon>Lacipirellulaceae</taxon>
        <taxon>Botrimarina</taxon>
    </lineage>
</organism>
<evidence type="ECO:0000256" key="1">
    <source>
        <dbReference type="SAM" id="MobiDB-lite"/>
    </source>
</evidence>
<protein>
    <submittedName>
        <fullName evidence="2">Uncharacterized protein</fullName>
    </submittedName>
</protein>
<dbReference type="AlphaFoldDB" id="A0A5C5VX23"/>
<keyword evidence="3" id="KW-1185">Reference proteome</keyword>
<feature type="region of interest" description="Disordered" evidence="1">
    <location>
        <begin position="1"/>
        <end position="96"/>
    </location>
</feature>
<dbReference type="Proteomes" id="UP000318995">
    <property type="component" value="Unassembled WGS sequence"/>
</dbReference>
<sequence length="96" mass="10242">MRSAERSQDARTHDGVATVRSGLVRSVPAHGDHAHQGRHTCTESGTNGGTPSGPSREAIAGPCDRFNSSELADPYYPPRAESTKLVKPPTNGETRF</sequence>
<feature type="compositionally biased region" description="Basic and acidic residues" evidence="1">
    <location>
        <begin position="1"/>
        <end position="14"/>
    </location>
</feature>